<evidence type="ECO:0000313" key="9">
    <source>
        <dbReference type="Proteomes" id="UP000747542"/>
    </source>
</evidence>
<keyword evidence="5" id="KW-0560">Oxidoreductase</keyword>
<dbReference type="EMBL" id="JAHLQT010006389">
    <property type="protein sequence ID" value="KAG7174894.1"/>
    <property type="molecule type" value="Genomic_DNA"/>
</dbReference>
<dbReference type="Pfam" id="PF13640">
    <property type="entry name" value="2OG-FeII_Oxy_3"/>
    <property type="match status" value="1"/>
</dbReference>
<evidence type="ECO:0000256" key="6">
    <source>
        <dbReference type="ARBA" id="ARBA00023004"/>
    </source>
</evidence>
<dbReference type="SMART" id="SM00702">
    <property type="entry name" value="P4Hc"/>
    <property type="match status" value="1"/>
</dbReference>
<dbReference type="GO" id="GO:0031418">
    <property type="term" value="F:L-ascorbic acid binding"/>
    <property type="evidence" value="ECO:0007669"/>
    <property type="project" value="UniProtKB-KW"/>
</dbReference>
<dbReference type="AlphaFoldDB" id="A0A8J5N8U0"/>
<gene>
    <name evidence="8" type="primary">P4HA1-L4</name>
    <name evidence="8" type="ORF">Hamer_G023030</name>
</gene>
<dbReference type="PANTHER" id="PTHR10869:SF244">
    <property type="entry name" value="PROLYL 4-HYDROXYLASE SUBUNIT ALPHA-2"/>
    <property type="match status" value="1"/>
</dbReference>
<dbReference type="InterPro" id="IPR044862">
    <property type="entry name" value="Pro_4_hyd_alph_FE2OG_OXY"/>
</dbReference>
<dbReference type="InterPro" id="IPR045054">
    <property type="entry name" value="P4HA-like"/>
</dbReference>
<keyword evidence="9" id="KW-1185">Reference proteome</keyword>
<evidence type="ECO:0000256" key="5">
    <source>
        <dbReference type="ARBA" id="ARBA00023002"/>
    </source>
</evidence>
<keyword evidence="3" id="KW-0847">Vitamin C</keyword>
<dbReference type="Gene3D" id="2.60.120.620">
    <property type="entry name" value="q2cbj1_9rhob like domain"/>
    <property type="match status" value="1"/>
</dbReference>
<comment type="cofactor">
    <cofactor evidence="1">
        <name>L-ascorbate</name>
        <dbReference type="ChEBI" id="CHEBI:38290"/>
    </cofactor>
</comment>
<comment type="caution">
    <text evidence="8">The sequence shown here is derived from an EMBL/GenBank/DDBJ whole genome shotgun (WGS) entry which is preliminary data.</text>
</comment>
<organism evidence="8 9">
    <name type="scientific">Homarus americanus</name>
    <name type="common">American lobster</name>
    <dbReference type="NCBI Taxonomy" id="6706"/>
    <lineage>
        <taxon>Eukaryota</taxon>
        <taxon>Metazoa</taxon>
        <taxon>Ecdysozoa</taxon>
        <taxon>Arthropoda</taxon>
        <taxon>Crustacea</taxon>
        <taxon>Multicrustacea</taxon>
        <taxon>Malacostraca</taxon>
        <taxon>Eumalacostraca</taxon>
        <taxon>Eucarida</taxon>
        <taxon>Decapoda</taxon>
        <taxon>Pleocyemata</taxon>
        <taxon>Astacidea</taxon>
        <taxon>Nephropoidea</taxon>
        <taxon>Nephropidae</taxon>
        <taxon>Homarus</taxon>
    </lineage>
</organism>
<name>A0A8J5N8U0_HOMAM</name>
<dbReference type="GO" id="GO:0004656">
    <property type="term" value="F:procollagen-proline 4-dioxygenase activity"/>
    <property type="evidence" value="ECO:0007669"/>
    <property type="project" value="TreeGrafter"/>
</dbReference>
<protein>
    <submittedName>
        <fullName evidence="8">Prolyl 4-hydroxylase subunit alpha-1-like 4</fullName>
    </submittedName>
</protein>
<dbReference type="GO" id="GO:0005783">
    <property type="term" value="C:endoplasmic reticulum"/>
    <property type="evidence" value="ECO:0007669"/>
    <property type="project" value="TreeGrafter"/>
</dbReference>
<keyword evidence="4" id="KW-0223">Dioxygenase</keyword>
<keyword evidence="2" id="KW-0479">Metal-binding</keyword>
<evidence type="ECO:0000256" key="2">
    <source>
        <dbReference type="ARBA" id="ARBA00022723"/>
    </source>
</evidence>
<keyword evidence="6" id="KW-0408">Iron</keyword>
<dbReference type="Proteomes" id="UP000747542">
    <property type="component" value="Unassembled WGS sequence"/>
</dbReference>
<proteinExistence type="predicted"/>
<evidence type="ECO:0000256" key="1">
    <source>
        <dbReference type="ARBA" id="ARBA00001961"/>
    </source>
</evidence>
<evidence type="ECO:0000256" key="3">
    <source>
        <dbReference type="ARBA" id="ARBA00022896"/>
    </source>
</evidence>
<evidence type="ECO:0000259" key="7">
    <source>
        <dbReference type="PROSITE" id="PS51471"/>
    </source>
</evidence>
<accession>A0A8J5N8U0</accession>
<reference evidence="8" key="1">
    <citation type="journal article" date="2021" name="Sci. Adv.">
        <title>The American lobster genome reveals insights on longevity, neural, and immune adaptations.</title>
        <authorList>
            <person name="Polinski J.M."/>
            <person name="Zimin A.V."/>
            <person name="Clark K.F."/>
            <person name="Kohn A.B."/>
            <person name="Sadowski N."/>
            <person name="Timp W."/>
            <person name="Ptitsyn A."/>
            <person name="Khanna P."/>
            <person name="Romanova D.Y."/>
            <person name="Williams P."/>
            <person name="Greenwood S.J."/>
            <person name="Moroz L.L."/>
            <person name="Walt D.R."/>
            <person name="Bodnar A.G."/>
        </authorList>
    </citation>
    <scope>NUCLEOTIDE SEQUENCE</scope>
    <source>
        <strain evidence="8">GMGI-L3</strain>
    </source>
</reference>
<feature type="domain" description="Fe2OG dioxygenase" evidence="7">
    <location>
        <begin position="333"/>
        <end position="451"/>
    </location>
</feature>
<evidence type="ECO:0000313" key="8">
    <source>
        <dbReference type="EMBL" id="KAG7174894.1"/>
    </source>
</evidence>
<dbReference type="PROSITE" id="PS51471">
    <property type="entry name" value="FE2OG_OXY"/>
    <property type="match status" value="1"/>
</dbReference>
<dbReference type="InterPro" id="IPR006620">
    <property type="entry name" value="Pro_4_hyd_alph"/>
</dbReference>
<sequence>MYGENVTDGVWQTVWGGVDAGTDPAYSTCDSPTLRTLDHCPLRLRPHHPRILIFDYTPSSTHCVFQQLSPTQPKVVMMMGTCSTPPPFLLLLMMGVCVGVVEGWGSVEHLARAHSLDTIIVEHLKTYLRQHLQEVDLRNNFTRMLPTHLLQGVVKEVAEDPVLSLVTTRRLAKDWPVPLEVQKQEENKVLESQEMETSDVISSTPRDKQVLSLLCRGHTLLTASESSHLKCHVGSRGSPWLRLMPVKVEEHSLDPAILSFHDLFLPHQLAVLRQLSRPLLEQARVQGADKSLTYMYRSSYNAWLRGPTHPVVRAVNHMIAALTGLEMDEDKEEAELLQTNLYGAGGHYIPHMDFLALYRSLWESDNPVEKLMKEFPNGDRVATFMIYMNKVEEGGRTAFPRVGVSVEPREGSAVFWYNLLPSGKGDLRMLHAACPVLRGTKWDVPQTVSTSCCITTFKLTNSVLGFVLHHVQLVHLMNYQYCTVPFFSWFNYKKFEVQCSCVVTQSPQYCTSIVLYSTALSS</sequence>
<dbReference type="InterPro" id="IPR005123">
    <property type="entry name" value="Oxoglu/Fe-dep_dioxygenase_dom"/>
</dbReference>
<dbReference type="GO" id="GO:0005506">
    <property type="term" value="F:iron ion binding"/>
    <property type="evidence" value="ECO:0007669"/>
    <property type="project" value="InterPro"/>
</dbReference>
<dbReference type="PANTHER" id="PTHR10869">
    <property type="entry name" value="PROLYL 4-HYDROXYLASE ALPHA SUBUNIT"/>
    <property type="match status" value="1"/>
</dbReference>
<evidence type="ECO:0000256" key="4">
    <source>
        <dbReference type="ARBA" id="ARBA00022964"/>
    </source>
</evidence>